<keyword evidence="3" id="KW-0731">Sigma factor</keyword>
<evidence type="ECO:0000259" key="6">
    <source>
        <dbReference type="Pfam" id="PF04542"/>
    </source>
</evidence>
<protein>
    <submittedName>
        <fullName evidence="8">SigE family RNA polymerase sigma factor</fullName>
    </submittedName>
</protein>
<proteinExistence type="inferred from homology"/>
<dbReference type="InterPro" id="IPR013249">
    <property type="entry name" value="RNA_pol_sigma70_r4_t2"/>
</dbReference>
<keyword evidence="4" id="KW-0238">DNA-binding</keyword>
<dbReference type="Gene3D" id="1.10.10.10">
    <property type="entry name" value="Winged helix-like DNA-binding domain superfamily/Winged helix DNA-binding domain"/>
    <property type="match status" value="1"/>
</dbReference>
<evidence type="ECO:0000256" key="5">
    <source>
        <dbReference type="ARBA" id="ARBA00023163"/>
    </source>
</evidence>
<feature type="domain" description="RNA polymerase sigma-70 region 2" evidence="6">
    <location>
        <begin position="19"/>
        <end position="77"/>
    </location>
</feature>
<dbReference type="InterPro" id="IPR013325">
    <property type="entry name" value="RNA_pol_sigma_r2"/>
</dbReference>
<dbReference type="AlphaFoldDB" id="A0A290ZB10"/>
<keyword evidence="5" id="KW-0804">Transcription</keyword>
<dbReference type="EMBL" id="CP023445">
    <property type="protein sequence ID" value="ATE56220.1"/>
    <property type="molecule type" value="Genomic_DNA"/>
</dbReference>
<dbReference type="Pfam" id="PF04542">
    <property type="entry name" value="Sigma70_r2"/>
    <property type="match status" value="1"/>
</dbReference>
<feature type="domain" description="RNA polymerase sigma factor 70 region 4 type 2" evidence="7">
    <location>
        <begin position="101"/>
        <end position="152"/>
    </location>
</feature>
<evidence type="ECO:0000259" key="7">
    <source>
        <dbReference type="Pfam" id="PF08281"/>
    </source>
</evidence>
<organism evidence="8 9">
    <name type="scientific">Actinosynnema pretiosum</name>
    <dbReference type="NCBI Taxonomy" id="42197"/>
    <lineage>
        <taxon>Bacteria</taxon>
        <taxon>Bacillati</taxon>
        <taxon>Actinomycetota</taxon>
        <taxon>Actinomycetes</taxon>
        <taxon>Pseudonocardiales</taxon>
        <taxon>Pseudonocardiaceae</taxon>
        <taxon>Actinosynnema</taxon>
    </lineage>
</organism>
<dbReference type="CDD" id="cd06171">
    <property type="entry name" value="Sigma70_r4"/>
    <property type="match status" value="1"/>
</dbReference>
<dbReference type="NCBIfam" id="TIGR02937">
    <property type="entry name" value="sigma70-ECF"/>
    <property type="match status" value="1"/>
</dbReference>
<dbReference type="NCBIfam" id="TIGR02983">
    <property type="entry name" value="SigE-fam_strep"/>
    <property type="match status" value="1"/>
</dbReference>
<dbReference type="InterPro" id="IPR007627">
    <property type="entry name" value="RNA_pol_sigma70_r2"/>
</dbReference>
<sequence>MSWDAEFTRHFDRSAAAMRFTAYLLCGNWHEAEDVVQAAYLKLYLAGPRMAHRDGVDAYLRQIVVRTFLGERRKARWKRERVTDELPEVGVPAQLSEDRVVLWRALDALPAKQRAVLVLRFWHDLGVDEVARSLRCTSGTVKSHTSRGLAALRRRLGADFAELWPEVSRNA</sequence>
<dbReference type="Proteomes" id="UP000218505">
    <property type="component" value="Chromosome"/>
</dbReference>
<dbReference type="PANTHER" id="PTHR43133:SF50">
    <property type="entry name" value="ECF RNA POLYMERASE SIGMA FACTOR SIGM"/>
    <property type="match status" value="1"/>
</dbReference>
<comment type="similarity">
    <text evidence="1">Belongs to the sigma-70 factor family. ECF subfamily.</text>
</comment>
<accession>A0A290ZB10</accession>
<keyword evidence="9" id="KW-1185">Reference proteome</keyword>
<keyword evidence="2" id="KW-0805">Transcription regulation</keyword>
<gene>
    <name evidence="8" type="ORF">CNX65_25535</name>
</gene>
<evidence type="ECO:0000313" key="9">
    <source>
        <dbReference type="Proteomes" id="UP000218505"/>
    </source>
</evidence>
<dbReference type="PANTHER" id="PTHR43133">
    <property type="entry name" value="RNA POLYMERASE ECF-TYPE SIGMA FACTO"/>
    <property type="match status" value="1"/>
</dbReference>
<dbReference type="InterPro" id="IPR013324">
    <property type="entry name" value="RNA_pol_sigma_r3/r4-like"/>
</dbReference>
<evidence type="ECO:0000256" key="1">
    <source>
        <dbReference type="ARBA" id="ARBA00010641"/>
    </source>
</evidence>
<reference evidence="8" key="1">
    <citation type="submission" date="2017-09" db="EMBL/GenBank/DDBJ databases">
        <title>Complete Genome Sequence of ansamitocin-producing Bacterium Actinosynnema pretiosum X47.</title>
        <authorList>
            <person name="Cao G."/>
            <person name="Zong G."/>
            <person name="Zhong C."/>
            <person name="Fu J."/>
        </authorList>
    </citation>
    <scope>NUCLEOTIDE SEQUENCE [LARGE SCALE GENOMIC DNA]</scope>
    <source>
        <strain evidence="8">X47</strain>
    </source>
</reference>
<dbReference type="KEGG" id="apre:CNX65_25535"/>
<name>A0A290ZB10_9PSEU</name>
<dbReference type="GO" id="GO:0016987">
    <property type="term" value="F:sigma factor activity"/>
    <property type="evidence" value="ECO:0007669"/>
    <property type="project" value="UniProtKB-KW"/>
</dbReference>
<evidence type="ECO:0000256" key="4">
    <source>
        <dbReference type="ARBA" id="ARBA00023125"/>
    </source>
</evidence>
<dbReference type="InterPro" id="IPR014325">
    <property type="entry name" value="RNA_pol_sigma-E_actinobac"/>
</dbReference>
<dbReference type="GO" id="GO:0003677">
    <property type="term" value="F:DNA binding"/>
    <property type="evidence" value="ECO:0007669"/>
    <property type="project" value="UniProtKB-KW"/>
</dbReference>
<evidence type="ECO:0000313" key="8">
    <source>
        <dbReference type="EMBL" id="ATE56220.1"/>
    </source>
</evidence>
<dbReference type="RefSeq" id="WP_096496036.1">
    <property type="nucleotide sequence ID" value="NZ_CP023445.1"/>
</dbReference>
<dbReference type="GO" id="GO:0006352">
    <property type="term" value="P:DNA-templated transcription initiation"/>
    <property type="evidence" value="ECO:0007669"/>
    <property type="project" value="InterPro"/>
</dbReference>
<dbReference type="InterPro" id="IPR039425">
    <property type="entry name" value="RNA_pol_sigma-70-like"/>
</dbReference>
<dbReference type="InterPro" id="IPR014284">
    <property type="entry name" value="RNA_pol_sigma-70_dom"/>
</dbReference>
<dbReference type="SUPFAM" id="SSF88659">
    <property type="entry name" value="Sigma3 and sigma4 domains of RNA polymerase sigma factors"/>
    <property type="match status" value="1"/>
</dbReference>
<dbReference type="Pfam" id="PF08281">
    <property type="entry name" value="Sigma70_r4_2"/>
    <property type="match status" value="1"/>
</dbReference>
<dbReference type="Gene3D" id="1.10.1740.10">
    <property type="match status" value="1"/>
</dbReference>
<dbReference type="InterPro" id="IPR036388">
    <property type="entry name" value="WH-like_DNA-bd_sf"/>
</dbReference>
<evidence type="ECO:0000256" key="3">
    <source>
        <dbReference type="ARBA" id="ARBA00023082"/>
    </source>
</evidence>
<dbReference type="SUPFAM" id="SSF88946">
    <property type="entry name" value="Sigma2 domain of RNA polymerase sigma factors"/>
    <property type="match status" value="1"/>
</dbReference>
<evidence type="ECO:0000256" key="2">
    <source>
        <dbReference type="ARBA" id="ARBA00023015"/>
    </source>
</evidence>